<dbReference type="Gene3D" id="3.40.30.10">
    <property type="entry name" value="Glutaredoxin"/>
    <property type="match status" value="1"/>
</dbReference>
<dbReference type="GO" id="GO:0016034">
    <property type="term" value="F:maleylacetoacetate isomerase activity"/>
    <property type="evidence" value="ECO:0007669"/>
    <property type="project" value="TreeGrafter"/>
</dbReference>
<sequence length="232" mass="25719">MLKLFIGNKNYSSWSMRTGVLIKQADIACEEVVVRFDSFAAGSNFRQIIDAISPTGKVPVLVDTDVVNGLVVWDTLAIAEYLAEKFPEKALWPRDVAARAQARSVCAEMHSGFTGLRSNCPMNIEASLRETGQLVWRDQPAVRADVKRIVRMWSELLRASGGPMLFGDFSIADAYFAPVVMRLKTYSLPVALDVAAYMERVCALPGVQAWVDGALAEKDFLDFEEPYRLSSS</sequence>
<dbReference type="Pfam" id="PF13409">
    <property type="entry name" value="GST_N_2"/>
    <property type="match status" value="1"/>
</dbReference>
<accession>A0A080LZV1</accession>
<dbReference type="InterPro" id="IPR036282">
    <property type="entry name" value="Glutathione-S-Trfase_C_sf"/>
</dbReference>
<dbReference type="InterPro" id="IPR040079">
    <property type="entry name" value="Glutathione_S-Trfase"/>
</dbReference>
<proteinExistence type="predicted"/>
<dbReference type="PROSITE" id="PS50404">
    <property type="entry name" value="GST_NTER"/>
    <property type="match status" value="1"/>
</dbReference>
<reference evidence="2 3" key="1">
    <citation type="submission" date="2014-02" db="EMBL/GenBank/DDBJ databases">
        <title>Expanding our view of genomic diversity in Candidatus Accumulibacter clades.</title>
        <authorList>
            <person name="Skennerton C.T."/>
            <person name="Barr J.J."/>
            <person name="Slater F.R."/>
            <person name="Bond P.L."/>
            <person name="Tyson G.W."/>
        </authorList>
    </citation>
    <scope>NUCLEOTIDE SEQUENCE [LARGE SCALE GENOMIC DNA]</scope>
    <source>
        <strain evidence="3">BA-91</strain>
    </source>
</reference>
<dbReference type="AlphaFoldDB" id="A0A080LZV1"/>
<dbReference type="InterPro" id="IPR004045">
    <property type="entry name" value="Glutathione_S-Trfase_N"/>
</dbReference>
<dbReference type="CDD" id="cd03194">
    <property type="entry name" value="GST_C_3"/>
    <property type="match status" value="1"/>
</dbReference>
<evidence type="ECO:0000313" key="2">
    <source>
        <dbReference type="EMBL" id="KFB73555.1"/>
    </source>
</evidence>
<name>A0A080LZV1_9PROT</name>
<gene>
    <name evidence="2" type="primary">sspA</name>
    <name evidence="2" type="ORF">AW09_001179</name>
</gene>
<evidence type="ECO:0000259" key="1">
    <source>
        <dbReference type="PROSITE" id="PS50404"/>
    </source>
</evidence>
<feature type="domain" description="GST N-terminal" evidence="1">
    <location>
        <begin position="2"/>
        <end position="90"/>
    </location>
</feature>
<dbReference type="PANTHER" id="PTHR42673:SF4">
    <property type="entry name" value="MALEYLACETOACETATE ISOMERASE"/>
    <property type="match status" value="1"/>
</dbReference>
<dbReference type="Proteomes" id="UP000020077">
    <property type="component" value="Unassembled WGS sequence"/>
</dbReference>
<organism evidence="2 3">
    <name type="scientific">Candidatus Accumulibacter phosphatis</name>
    <dbReference type="NCBI Taxonomy" id="327160"/>
    <lineage>
        <taxon>Bacteria</taxon>
        <taxon>Pseudomonadati</taxon>
        <taxon>Pseudomonadota</taxon>
        <taxon>Betaproteobacteria</taxon>
        <taxon>Candidatus Accumulibacter</taxon>
    </lineage>
</organism>
<dbReference type="SFLD" id="SFLDS00019">
    <property type="entry name" value="Glutathione_Transferase_(cytos"/>
    <property type="match status" value="1"/>
</dbReference>
<dbReference type="SUPFAM" id="SSF52833">
    <property type="entry name" value="Thioredoxin-like"/>
    <property type="match status" value="1"/>
</dbReference>
<dbReference type="EMBL" id="JDVG02000201">
    <property type="protein sequence ID" value="KFB73555.1"/>
    <property type="molecule type" value="Genomic_DNA"/>
</dbReference>
<dbReference type="SUPFAM" id="SSF47616">
    <property type="entry name" value="GST C-terminal domain-like"/>
    <property type="match status" value="1"/>
</dbReference>
<evidence type="ECO:0000313" key="3">
    <source>
        <dbReference type="Proteomes" id="UP000020077"/>
    </source>
</evidence>
<comment type="caution">
    <text evidence="2">The sequence shown here is derived from an EMBL/GenBank/DDBJ whole genome shotgun (WGS) entry which is preliminary data.</text>
</comment>
<protein>
    <submittedName>
        <fullName evidence="2">Stringent starvation protein A</fullName>
    </submittedName>
</protein>
<dbReference type="GO" id="GO:0006749">
    <property type="term" value="P:glutathione metabolic process"/>
    <property type="evidence" value="ECO:0007669"/>
    <property type="project" value="TreeGrafter"/>
</dbReference>
<dbReference type="CDD" id="cd03043">
    <property type="entry name" value="GST_N_1"/>
    <property type="match status" value="1"/>
</dbReference>
<dbReference type="InterPro" id="IPR036249">
    <property type="entry name" value="Thioredoxin-like_sf"/>
</dbReference>
<dbReference type="PANTHER" id="PTHR42673">
    <property type="entry name" value="MALEYLACETOACETATE ISOMERASE"/>
    <property type="match status" value="1"/>
</dbReference>
<dbReference type="Pfam" id="PF13410">
    <property type="entry name" value="GST_C_2"/>
    <property type="match status" value="1"/>
</dbReference>
<dbReference type="GO" id="GO:0004364">
    <property type="term" value="F:glutathione transferase activity"/>
    <property type="evidence" value="ECO:0007669"/>
    <property type="project" value="TreeGrafter"/>
</dbReference>
<dbReference type="Gene3D" id="1.20.1050.10">
    <property type="match status" value="1"/>
</dbReference>
<dbReference type="GO" id="GO:0006559">
    <property type="term" value="P:L-phenylalanine catabolic process"/>
    <property type="evidence" value="ECO:0007669"/>
    <property type="project" value="TreeGrafter"/>
</dbReference>